<sequence>MNINKRKEQNVFVLHLLWRKRFGGSFQTPSVGKLVVEEVDKIKSKTMDRVEYRDAEYVALPANFNKRKKEGFNRLRAKNPTQIDFFLGPDIKFDRDEVLFDIKTNSNDVNKPLIRFMKEYETHIKQTNVAKQTGSLSSKLEMSKCLVPCQNLRDFNCSEYVELYPDTCERSGLDAGECWLRILREALHCLKLTACDLGGCDLSTKYGNTDMFTTPNNWRRKQKHLEYGQEKLQTLSNDVHEYIASVMKQLDITNYLLLKYISKLHTPEQYDLSKFSDHIDEMRSVLYLQTSTTQNRTVLEEKLTRQFHGEYFIEKSASPLLVMMLSSTPVLRFADFSLSISKSQWVTGSNVNCQIGSPTLDALTSFYQQVCGPSPQRFNSNNIIGVDLTSTCPFVSFNASDFNVSDTGDNSISLISEEGPSLTVPRFNYTMDGERVHICLKTLNILMKKERIPLQHSLLAQMENILTIISLCLSLASLLALFVTYSVFPTLRSLPGKNNMILVFWIFVAQLQLCLEPFWRPYHKTCMMMGILLHVSWLYTIVWTTVCSFHMCRIFAAWRGVALKHSTSHRFYLIRYLVGSSTFSFCLVAAVIVGSGASSDWTEIGYGGRGVCYLSSTLLVLLAFALPLALTLAINSALFGLTVLSISRVDAIQRQAGRERRNAHVYLRLSSLTGLCWTLALLAEIPGLSPLRCVSVVVNGCQGLFLFLSYACNRRVYRLWTNVLSTKAGRSPGMERGAQLRSHKLTRIERSSSRRTGSTVVAGLV</sequence>
<proteinExistence type="predicted"/>
<dbReference type="CDD" id="cd15039">
    <property type="entry name" value="7tmB3_Methuselah-like"/>
    <property type="match status" value="1"/>
</dbReference>
<dbReference type="Gene3D" id="1.20.1070.10">
    <property type="entry name" value="Rhodopsin 7-helix transmembrane proteins"/>
    <property type="match status" value="1"/>
</dbReference>
<evidence type="ECO:0000313" key="7">
    <source>
        <dbReference type="EMBL" id="RUS71298.1"/>
    </source>
</evidence>
<feature type="transmembrane region" description="Helical" evidence="5">
    <location>
        <begin position="618"/>
        <end position="644"/>
    </location>
</feature>
<comment type="caution">
    <text evidence="7">The sequence shown here is derived from an EMBL/GenBank/DDBJ whole genome shotgun (WGS) entry which is preliminary data.</text>
</comment>
<evidence type="ECO:0000256" key="2">
    <source>
        <dbReference type="ARBA" id="ARBA00022692"/>
    </source>
</evidence>
<dbReference type="GO" id="GO:0004888">
    <property type="term" value="F:transmembrane signaling receptor activity"/>
    <property type="evidence" value="ECO:0007669"/>
    <property type="project" value="InterPro"/>
</dbReference>
<evidence type="ECO:0000313" key="8">
    <source>
        <dbReference type="Proteomes" id="UP000271974"/>
    </source>
</evidence>
<dbReference type="InterPro" id="IPR017981">
    <property type="entry name" value="GPCR_2-like_7TM"/>
</dbReference>
<keyword evidence="8" id="KW-1185">Reference proteome</keyword>
<evidence type="ECO:0000256" key="4">
    <source>
        <dbReference type="ARBA" id="ARBA00023136"/>
    </source>
</evidence>
<keyword evidence="2 5" id="KW-0812">Transmembrane</keyword>
<name>A0A433SPZ2_ELYCH</name>
<feature type="transmembrane region" description="Helical" evidence="5">
    <location>
        <begin position="500"/>
        <end position="519"/>
    </location>
</feature>
<evidence type="ECO:0000256" key="3">
    <source>
        <dbReference type="ARBA" id="ARBA00022989"/>
    </source>
</evidence>
<feature type="domain" description="G-protein coupled receptors family 2 profile 2" evidence="6">
    <location>
        <begin position="463"/>
        <end position="714"/>
    </location>
</feature>
<feature type="transmembrane region" description="Helical" evidence="5">
    <location>
        <begin position="573"/>
        <end position="598"/>
    </location>
</feature>
<dbReference type="GO" id="GO:0007166">
    <property type="term" value="P:cell surface receptor signaling pathway"/>
    <property type="evidence" value="ECO:0007669"/>
    <property type="project" value="InterPro"/>
</dbReference>
<feature type="transmembrane region" description="Helical" evidence="5">
    <location>
        <begin position="465"/>
        <end position="488"/>
    </location>
</feature>
<gene>
    <name evidence="7" type="ORF">EGW08_020941</name>
</gene>
<feature type="transmembrane region" description="Helical" evidence="5">
    <location>
        <begin position="665"/>
        <end position="683"/>
    </location>
</feature>
<keyword evidence="3 5" id="KW-1133">Transmembrane helix</keyword>
<dbReference type="PANTHER" id="PTHR45902:SF1">
    <property type="entry name" value="LATROPHILIN RECEPTOR-LIKE PROTEIN A"/>
    <property type="match status" value="1"/>
</dbReference>
<dbReference type="EMBL" id="RQTK01001237">
    <property type="protein sequence ID" value="RUS71298.1"/>
    <property type="molecule type" value="Genomic_DNA"/>
</dbReference>
<evidence type="ECO:0000256" key="5">
    <source>
        <dbReference type="SAM" id="Phobius"/>
    </source>
</evidence>
<dbReference type="PANTHER" id="PTHR45902">
    <property type="entry name" value="LATROPHILIN RECEPTOR-LIKE PROTEIN A"/>
    <property type="match status" value="1"/>
</dbReference>
<dbReference type="GO" id="GO:0016020">
    <property type="term" value="C:membrane"/>
    <property type="evidence" value="ECO:0007669"/>
    <property type="project" value="UniProtKB-SubCell"/>
</dbReference>
<protein>
    <recommendedName>
        <fullName evidence="6">G-protein coupled receptors family 2 profile 2 domain-containing protein</fullName>
    </recommendedName>
</protein>
<dbReference type="InterPro" id="IPR053231">
    <property type="entry name" value="GPCR_LN-TM7"/>
</dbReference>
<dbReference type="AlphaFoldDB" id="A0A433SPZ2"/>
<dbReference type="OrthoDB" id="10051649at2759"/>
<organism evidence="7 8">
    <name type="scientific">Elysia chlorotica</name>
    <name type="common">Eastern emerald elysia</name>
    <name type="synonym">Sea slug</name>
    <dbReference type="NCBI Taxonomy" id="188477"/>
    <lineage>
        <taxon>Eukaryota</taxon>
        <taxon>Metazoa</taxon>
        <taxon>Spiralia</taxon>
        <taxon>Lophotrochozoa</taxon>
        <taxon>Mollusca</taxon>
        <taxon>Gastropoda</taxon>
        <taxon>Heterobranchia</taxon>
        <taxon>Euthyneura</taxon>
        <taxon>Panpulmonata</taxon>
        <taxon>Sacoglossa</taxon>
        <taxon>Placobranchoidea</taxon>
        <taxon>Plakobranchidae</taxon>
        <taxon>Elysia</taxon>
    </lineage>
</organism>
<keyword evidence="4 5" id="KW-0472">Membrane</keyword>
<feature type="transmembrane region" description="Helical" evidence="5">
    <location>
        <begin position="531"/>
        <end position="552"/>
    </location>
</feature>
<accession>A0A433SPZ2</accession>
<feature type="transmembrane region" description="Helical" evidence="5">
    <location>
        <begin position="689"/>
        <end position="711"/>
    </location>
</feature>
<reference evidence="7 8" key="1">
    <citation type="submission" date="2019-01" db="EMBL/GenBank/DDBJ databases">
        <title>A draft genome assembly of the solar-powered sea slug Elysia chlorotica.</title>
        <authorList>
            <person name="Cai H."/>
            <person name="Li Q."/>
            <person name="Fang X."/>
            <person name="Li J."/>
            <person name="Curtis N.E."/>
            <person name="Altenburger A."/>
            <person name="Shibata T."/>
            <person name="Feng M."/>
            <person name="Maeda T."/>
            <person name="Schwartz J.A."/>
            <person name="Shigenobu S."/>
            <person name="Lundholm N."/>
            <person name="Nishiyama T."/>
            <person name="Yang H."/>
            <person name="Hasebe M."/>
            <person name="Li S."/>
            <person name="Pierce S.K."/>
            <person name="Wang J."/>
        </authorList>
    </citation>
    <scope>NUCLEOTIDE SEQUENCE [LARGE SCALE GENOMIC DNA]</scope>
    <source>
        <strain evidence="7">EC2010</strain>
        <tissue evidence="7">Whole organism of an adult</tissue>
    </source>
</reference>
<evidence type="ECO:0000259" key="6">
    <source>
        <dbReference type="PROSITE" id="PS50261"/>
    </source>
</evidence>
<comment type="subcellular location">
    <subcellularLocation>
        <location evidence="1">Membrane</location>
        <topology evidence="1">Multi-pass membrane protein</topology>
    </subcellularLocation>
</comment>
<dbReference type="Proteomes" id="UP000271974">
    <property type="component" value="Unassembled WGS sequence"/>
</dbReference>
<evidence type="ECO:0000256" key="1">
    <source>
        <dbReference type="ARBA" id="ARBA00004141"/>
    </source>
</evidence>
<dbReference type="PROSITE" id="PS50261">
    <property type="entry name" value="G_PROTEIN_RECEP_F2_4"/>
    <property type="match status" value="1"/>
</dbReference>